<sequence length="321" mass="34887">MKRRTLFKAATALVAVMGLGTGMAVAQDAEKTIIGVSIPSATHGFMGGLNWHAQDTIKRLSETYPNLEFVLSTAGASAKQVNDIEDMMATRNIDALVVLPFESEPLTAPIKAVKDAGKFVTVVDRGLSQEGIEDLYVAGDNTAFGRVAGEYFRDNLEAGSKIVVLRGIPTTLDNERVEAFQKALEGSDVEILDMQHGNWNRDDAFNVMQDYLSKYPQIDAVWAADDDMAIGVLEAISAANRSDQMWVIGGAGMKEIVKRIMDGDKQLPVNVTYPPALISSAIEMTALNFVSNAPVSGRFIIGSRLITPENAEQYYFPDSPF</sequence>
<dbReference type="InterPro" id="IPR028082">
    <property type="entry name" value="Peripla_BP_I"/>
</dbReference>
<feature type="signal peptide" evidence="4">
    <location>
        <begin position="1"/>
        <end position="26"/>
    </location>
</feature>
<protein>
    <submittedName>
        <fullName evidence="6">Substrate-binding domain-containing protein</fullName>
    </submittedName>
</protein>
<reference evidence="6 7" key="1">
    <citation type="submission" date="2019-08" db="EMBL/GenBank/DDBJ databases">
        <title>Aureimonas fodiniaquatilis sp. nov., isolated from a coal mine wastewater.</title>
        <authorList>
            <person name="Kim W."/>
        </authorList>
    </citation>
    <scope>NUCLEOTIDE SEQUENCE [LARGE SCALE GENOMIC DNA]</scope>
    <source>
        <strain evidence="6 7">CAU 1482</strain>
    </source>
</reference>
<comment type="similarity">
    <text evidence="2">Belongs to the bacterial solute-binding protein 2 family.</text>
</comment>
<feature type="chain" id="PRO_5023094813" evidence="4">
    <location>
        <begin position="27"/>
        <end position="321"/>
    </location>
</feature>
<dbReference type="GO" id="GO:0030246">
    <property type="term" value="F:carbohydrate binding"/>
    <property type="evidence" value="ECO:0007669"/>
    <property type="project" value="UniProtKB-ARBA"/>
</dbReference>
<dbReference type="Gene3D" id="3.40.50.2300">
    <property type="match status" value="2"/>
</dbReference>
<evidence type="ECO:0000256" key="2">
    <source>
        <dbReference type="ARBA" id="ARBA00007639"/>
    </source>
</evidence>
<keyword evidence="7" id="KW-1185">Reference proteome</keyword>
<evidence type="ECO:0000256" key="4">
    <source>
        <dbReference type="SAM" id="SignalP"/>
    </source>
</evidence>
<evidence type="ECO:0000259" key="5">
    <source>
        <dbReference type="Pfam" id="PF13407"/>
    </source>
</evidence>
<dbReference type="RefSeq" id="WP_149299073.1">
    <property type="nucleotide sequence ID" value="NZ_VTWH01000002.1"/>
</dbReference>
<organism evidence="6 7">
    <name type="scientific">Aureimonas fodinaquatilis</name>
    <dbReference type="NCBI Taxonomy" id="2565783"/>
    <lineage>
        <taxon>Bacteria</taxon>
        <taxon>Pseudomonadati</taxon>
        <taxon>Pseudomonadota</taxon>
        <taxon>Alphaproteobacteria</taxon>
        <taxon>Hyphomicrobiales</taxon>
        <taxon>Aurantimonadaceae</taxon>
        <taxon>Aureimonas</taxon>
    </lineage>
</organism>
<dbReference type="OrthoDB" id="3837830at2"/>
<evidence type="ECO:0000313" key="6">
    <source>
        <dbReference type="EMBL" id="KAA0970264.1"/>
    </source>
</evidence>
<dbReference type="SUPFAM" id="SSF53822">
    <property type="entry name" value="Periplasmic binding protein-like I"/>
    <property type="match status" value="1"/>
</dbReference>
<accession>A0A5B0DU30</accession>
<dbReference type="GO" id="GO:0030313">
    <property type="term" value="C:cell envelope"/>
    <property type="evidence" value="ECO:0007669"/>
    <property type="project" value="UniProtKB-SubCell"/>
</dbReference>
<feature type="domain" description="Periplasmic binding protein" evidence="5">
    <location>
        <begin position="34"/>
        <end position="266"/>
    </location>
</feature>
<dbReference type="PANTHER" id="PTHR46847">
    <property type="entry name" value="D-ALLOSE-BINDING PERIPLASMIC PROTEIN-RELATED"/>
    <property type="match status" value="1"/>
</dbReference>
<dbReference type="Pfam" id="PF13407">
    <property type="entry name" value="Peripla_BP_4"/>
    <property type="match status" value="1"/>
</dbReference>
<keyword evidence="3 4" id="KW-0732">Signal</keyword>
<gene>
    <name evidence="6" type="ORF">FPY71_06960</name>
</gene>
<evidence type="ECO:0000256" key="1">
    <source>
        <dbReference type="ARBA" id="ARBA00004196"/>
    </source>
</evidence>
<proteinExistence type="inferred from homology"/>
<dbReference type="AlphaFoldDB" id="A0A5B0DU30"/>
<evidence type="ECO:0000256" key="3">
    <source>
        <dbReference type="ARBA" id="ARBA00022729"/>
    </source>
</evidence>
<dbReference type="CDD" id="cd06311">
    <property type="entry name" value="PBP1_ABC_sugar_binding-like"/>
    <property type="match status" value="1"/>
</dbReference>
<comment type="subcellular location">
    <subcellularLocation>
        <location evidence="1">Cell envelope</location>
    </subcellularLocation>
</comment>
<evidence type="ECO:0000313" key="7">
    <source>
        <dbReference type="Proteomes" id="UP000324738"/>
    </source>
</evidence>
<name>A0A5B0DU30_9HYPH</name>
<dbReference type="Proteomes" id="UP000324738">
    <property type="component" value="Unassembled WGS sequence"/>
</dbReference>
<dbReference type="EMBL" id="VTWH01000002">
    <property type="protein sequence ID" value="KAA0970264.1"/>
    <property type="molecule type" value="Genomic_DNA"/>
</dbReference>
<dbReference type="PANTHER" id="PTHR46847:SF1">
    <property type="entry name" value="D-ALLOSE-BINDING PERIPLASMIC PROTEIN-RELATED"/>
    <property type="match status" value="1"/>
</dbReference>
<comment type="caution">
    <text evidence="6">The sequence shown here is derived from an EMBL/GenBank/DDBJ whole genome shotgun (WGS) entry which is preliminary data.</text>
</comment>
<dbReference type="InterPro" id="IPR025997">
    <property type="entry name" value="SBP_2_dom"/>
</dbReference>